<evidence type="ECO:0000256" key="2">
    <source>
        <dbReference type="SAM" id="Phobius"/>
    </source>
</evidence>
<feature type="transmembrane region" description="Helical" evidence="2">
    <location>
        <begin position="730"/>
        <end position="748"/>
    </location>
</feature>
<dbReference type="Proteomes" id="UP000283530">
    <property type="component" value="Unassembled WGS sequence"/>
</dbReference>
<evidence type="ECO:0000313" key="5">
    <source>
        <dbReference type="Proteomes" id="UP000283530"/>
    </source>
</evidence>
<dbReference type="EMBL" id="QPKB01000001">
    <property type="protein sequence ID" value="RWR74492.1"/>
    <property type="molecule type" value="Genomic_DNA"/>
</dbReference>
<protein>
    <submittedName>
        <fullName evidence="4">WPP domain-containing protein</fullName>
    </submittedName>
</protein>
<keyword evidence="2" id="KW-0472">Membrane</keyword>
<comment type="caution">
    <text evidence="4">The sequence shown here is derived from an EMBL/GenBank/DDBJ whole genome shotgun (WGS) entry which is preliminary data.</text>
</comment>
<keyword evidence="5" id="KW-1185">Reference proteome</keyword>
<evidence type="ECO:0000256" key="1">
    <source>
        <dbReference type="SAM" id="Coils"/>
    </source>
</evidence>
<dbReference type="SUPFAM" id="SSF57997">
    <property type="entry name" value="Tropomyosin"/>
    <property type="match status" value="1"/>
</dbReference>
<dbReference type="AlphaFoldDB" id="A0A443N7I4"/>
<dbReference type="Pfam" id="PF26581">
    <property type="entry name" value="WIT1_2_N"/>
    <property type="match status" value="1"/>
</dbReference>
<accession>A0A443N7I4</accession>
<dbReference type="STRING" id="337451.A0A443N7I4"/>
<reference evidence="4 5" key="1">
    <citation type="journal article" date="2019" name="Nat. Plants">
        <title>Stout camphor tree genome fills gaps in understanding of flowering plant genome evolution.</title>
        <authorList>
            <person name="Chaw S.M."/>
            <person name="Liu Y.C."/>
            <person name="Wu Y.W."/>
            <person name="Wang H.Y."/>
            <person name="Lin C.I."/>
            <person name="Wu C.S."/>
            <person name="Ke H.M."/>
            <person name="Chang L.Y."/>
            <person name="Hsu C.Y."/>
            <person name="Yang H.T."/>
            <person name="Sudianto E."/>
            <person name="Hsu M.H."/>
            <person name="Wu K.P."/>
            <person name="Wang L.N."/>
            <person name="Leebens-Mack J.H."/>
            <person name="Tsai I.J."/>
        </authorList>
    </citation>
    <scope>NUCLEOTIDE SEQUENCE [LARGE SCALE GENOMIC DNA]</scope>
    <source>
        <strain evidence="5">cv. Chaw 1501</strain>
        <tissue evidence="4">Young leaves</tissue>
    </source>
</reference>
<dbReference type="Gene3D" id="1.10.287.1490">
    <property type="match status" value="1"/>
</dbReference>
<dbReference type="PANTHER" id="PTHR35705">
    <property type="entry name" value="WPP DOMAIN-INTERACTING TAIL-ANCHORED PROTEIN 1"/>
    <property type="match status" value="1"/>
</dbReference>
<keyword evidence="2" id="KW-1133">Transmembrane helix</keyword>
<dbReference type="OrthoDB" id="1936068at2759"/>
<gene>
    <name evidence="4" type="ORF">CKAN_00282200</name>
</gene>
<proteinExistence type="predicted"/>
<organism evidence="4 5">
    <name type="scientific">Cinnamomum micranthum f. kanehirae</name>
    <dbReference type="NCBI Taxonomy" id="337451"/>
    <lineage>
        <taxon>Eukaryota</taxon>
        <taxon>Viridiplantae</taxon>
        <taxon>Streptophyta</taxon>
        <taxon>Embryophyta</taxon>
        <taxon>Tracheophyta</taxon>
        <taxon>Spermatophyta</taxon>
        <taxon>Magnoliopsida</taxon>
        <taxon>Magnoliidae</taxon>
        <taxon>Laurales</taxon>
        <taxon>Lauraceae</taxon>
        <taxon>Cinnamomum</taxon>
    </lineage>
</organism>
<evidence type="ECO:0000259" key="3">
    <source>
        <dbReference type="Pfam" id="PF26581"/>
    </source>
</evidence>
<feature type="coiled-coil region" evidence="1">
    <location>
        <begin position="355"/>
        <end position="570"/>
    </location>
</feature>
<keyword evidence="2" id="KW-0812">Transmembrane</keyword>
<dbReference type="InterPro" id="IPR039976">
    <property type="entry name" value="WIT1/WIT2"/>
</dbReference>
<dbReference type="InterPro" id="IPR058610">
    <property type="entry name" value="WIT1_2_N"/>
</dbReference>
<dbReference type="PANTHER" id="PTHR35705:SF1">
    <property type="entry name" value="WPP DOMAIN-INTERACTING TAIL-ANCHORED PROTEIN 1"/>
    <property type="match status" value="1"/>
</dbReference>
<name>A0A443N7I4_9MAGN</name>
<keyword evidence="1" id="KW-0175">Coiled coil</keyword>
<feature type="coiled-coil region" evidence="1">
    <location>
        <begin position="195"/>
        <end position="229"/>
    </location>
</feature>
<evidence type="ECO:0000313" key="4">
    <source>
        <dbReference type="EMBL" id="RWR74492.1"/>
    </source>
</evidence>
<feature type="domain" description="WIT1/2 N-terminal helical bundle" evidence="3">
    <location>
        <begin position="101"/>
        <end position="237"/>
    </location>
</feature>
<sequence>MPFSCQSSFQLPCVVDNPFHISFSTLARSFKKPEVLKSKAPSHKKKKEYTGGGGEINHTMAFAFTGHDDISITDVKDSDATDTQMEFEYFASDDEGLRILGSAGEALTRVDLNLAYSSEKFLNLDILLMHVADRAGDLESLVIDDDEFVSGDSAEKVLEFDILSGILHSEVKELENFMICLQEEIMDACDKISSCEHLKEAFAEMEENLHDSEESLKQLQSQVAEMRMQSSKFHNTVVFGGLESWNSGISEISHLSPMPAKMKMQTTEQQRHILKMLEKSLARELDLEKWLSESRHNEEELKLKLHCREQEMEESTDLFLERVFQAESFAEVLTSISKEMTGKLQTVQSNLYSLIKREDEMKAKLQDRMDKHSTENKEFDHVKANLKKAEDEYKLANSEATTLREKVLSLEEKLRESDTQLQEAKASHESSRVQHNMLDPKIIDLEKMIEDLRENVLKMRNRAENAETLCNSLAEANLKFEEKHTISSRETEKVSSLEKQLEQSESQLQQAQATIEASQENQNMLYSTIKDMENLIEDLKAKSLKAEDSAESAEAKYILLTETNLELQEELGFLQGRVECLEMALRQADDMKMAVAEDIGLRTKVISDLVVKLALERERLHTKISSLTKENNILVEKLGKTRIVTVSHNGNSSKKEFAFFNNNSAAAQSLKSFDKLVPDTSTTTLQVDKSAKEAEAGLTCETEVGPTASGTESTLGLMRKLVARRLNSKYVFMAVFILLVSVAVSYLFQQESSPF</sequence>